<evidence type="ECO:0000256" key="2">
    <source>
        <dbReference type="ARBA" id="ARBA00022859"/>
    </source>
</evidence>
<dbReference type="OMA" id="WKIRGRW"/>
<name>A0A3B3DZ93_ORYME</name>
<dbReference type="SMART" id="SM00409">
    <property type="entry name" value="IG"/>
    <property type="match status" value="1"/>
</dbReference>
<dbReference type="Proteomes" id="UP000261560">
    <property type="component" value="Unplaced"/>
</dbReference>
<sequence length="151" mass="16521">IRNSPVCCGRSNPAPLPLPSLWASDFNTYVTQPSSVFVRAGEPSVTLTCNQDNSQFYYMFWYRQRAGTSGMELLVYSVGAGTASVEAPFNSSKYSATRPTVLESSLQMQPVEAADAAVYFCASSRAQCVRTSVQLNNNLRGDDRRGDLKSI</sequence>
<dbReference type="InterPro" id="IPR050413">
    <property type="entry name" value="TCR_beta_variable"/>
</dbReference>
<keyword evidence="5" id="KW-1185">Reference proteome</keyword>
<dbReference type="AlphaFoldDB" id="A0A3B3DZ93"/>
<dbReference type="Gene3D" id="2.60.40.10">
    <property type="entry name" value="Immunoglobulins"/>
    <property type="match status" value="1"/>
</dbReference>
<dbReference type="STRING" id="30732.ENSOMEP00000034774"/>
<organism evidence="4 5">
    <name type="scientific">Oryzias melastigma</name>
    <name type="common">Marine medaka</name>
    <dbReference type="NCBI Taxonomy" id="30732"/>
    <lineage>
        <taxon>Eukaryota</taxon>
        <taxon>Metazoa</taxon>
        <taxon>Chordata</taxon>
        <taxon>Craniata</taxon>
        <taxon>Vertebrata</taxon>
        <taxon>Euteleostomi</taxon>
        <taxon>Actinopterygii</taxon>
        <taxon>Neopterygii</taxon>
        <taxon>Teleostei</taxon>
        <taxon>Neoteleostei</taxon>
        <taxon>Acanthomorphata</taxon>
        <taxon>Ovalentaria</taxon>
        <taxon>Atherinomorphae</taxon>
        <taxon>Beloniformes</taxon>
        <taxon>Adrianichthyidae</taxon>
        <taxon>Oryziinae</taxon>
        <taxon>Oryzias</taxon>
    </lineage>
</organism>
<reference evidence="4" key="2">
    <citation type="submission" date="2025-09" db="UniProtKB">
        <authorList>
            <consortium name="Ensembl"/>
        </authorList>
    </citation>
    <scope>IDENTIFICATION</scope>
</reference>
<dbReference type="InterPro" id="IPR007110">
    <property type="entry name" value="Ig-like_dom"/>
</dbReference>
<accession>A0A3B3DZ93</accession>
<protein>
    <recommendedName>
        <fullName evidence="3">Ig-like domain-containing protein</fullName>
    </recommendedName>
</protein>
<dbReference type="InterPro" id="IPR036179">
    <property type="entry name" value="Ig-like_dom_sf"/>
</dbReference>
<feature type="domain" description="Ig-like" evidence="3">
    <location>
        <begin position="19"/>
        <end position="136"/>
    </location>
</feature>
<proteinExistence type="predicted"/>
<dbReference type="GO" id="GO:0005886">
    <property type="term" value="C:plasma membrane"/>
    <property type="evidence" value="ECO:0007669"/>
    <property type="project" value="TreeGrafter"/>
</dbReference>
<dbReference type="PROSITE" id="PS50835">
    <property type="entry name" value="IG_LIKE"/>
    <property type="match status" value="1"/>
</dbReference>
<evidence type="ECO:0000313" key="4">
    <source>
        <dbReference type="Ensembl" id="ENSOMEP00000034774.1"/>
    </source>
</evidence>
<dbReference type="SMART" id="SM00406">
    <property type="entry name" value="IGv"/>
    <property type="match status" value="1"/>
</dbReference>
<dbReference type="SUPFAM" id="SSF48726">
    <property type="entry name" value="Immunoglobulin"/>
    <property type="match status" value="1"/>
</dbReference>
<dbReference type="GO" id="GO:0007166">
    <property type="term" value="P:cell surface receptor signaling pathway"/>
    <property type="evidence" value="ECO:0007669"/>
    <property type="project" value="TreeGrafter"/>
</dbReference>
<dbReference type="PANTHER" id="PTHR23268">
    <property type="entry name" value="T-CELL RECEPTOR BETA CHAIN"/>
    <property type="match status" value="1"/>
</dbReference>
<evidence type="ECO:0000256" key="1">
    <source>
        <dbReference type="ARBA" id="ARBA00022729"/>
    </source>
</evidence>
<keyword evidence="2" id="KW-0391">Immunity</keyword>
<dbReference type="InterPro" id="IPR013106">
    <property type="entry name" value="Ig_V-set"/>
</dbReference>
<reference evidence="4" key="1">
    <citation type="submission" date="2025-08" db="UniProtKB">
        <authorList>
            <consortium name="Ensembl"/>
        </authorList>
    </citation>
    <scope>IDENTIFICATION</scope>
</reference>
<dbReference type="PANTHER" id="PTHR23268:SF28">
    <property type="entry name" value="T CELL RECEPTOR BETA VARIABLE 19"/>
    <property type="match status" value="1"/>
</dbReference>
<dbReference type="GeneTree" id="ENSGT00940000174883"/>
<dbReference type="PaxDb" id="30732-ENSOMEP00000034774"/>
<keyword evidence="1" id="KW-0732">Signal</keyword>
<dbReference type="Pfam" id="PF07686">
    <property type="entry name" value="V-set"/>
    <property type="match status" value="1"/>
</dbReference>
<evidence type="ECO:0000313" key="5">
    <source>
        <dbReference type="Proteomes" id="UP000261560"/>
    </source>
</evidence>
<dbReference type="InterPro" id="IPR013783">
    <property type="entry name" value="Ig-like_fold"/>
</dbReference>
<evidence type="ECO:0000259" key="3">
    <source>
        <dbReference type="PROSITE" id="PS50835"/>
    </source>
</evidence>
<dbReference type="GO" id="GO:0002376">
    <property type="term" value="P:immune system process"/>
    <property type="evidence" value="ECO:0007669"/>
    <property type="project" value="UniProtKB-KW"/>
</dbReference>
<dbReference type="Ensembl" id="ENSOMET00000029081.1">
    <property type="protein sequence ID" value="ENSOMEP00000034774.1"/>
    <property type="gene ID" value="ENSOMEG00000021572.1"/>
</dbReference>
<dbReference type="InterPro" id="IPR003599">
    <property type="entry name" value="Ig_sub"/>
</dbReference>